<evidence type="ECO:0000313" key="2">
    <source>
        <dbReference type="Proteomes" id="UP000479190"/>
    </source>
</evidence>
<keyword evidence="2" id="KW-1185">Reference proteome</keyword>
<name>A0A6H5I9P1_9HYME</name>
<reference evidence="1 2" key="1">
    <citation type="submission" date="2020-02" db="EMBL/GenBank/DDBJ databases">
        <authorList>
            <person name="Ferguson B K."/>
        </authorList>
    </citation>
    <scope>NUCLEOTIDE SEQUENCE [LARGE SCALE GENOMIC DNA]</scope>
</reference>
<dbReference type="EMBL" id="CADCXV010000707">
    <property type="protein sequence ID" value="CAB0033376.1"/>
    <property type="molecule type" value="Genomic_DNA"/>
</dbReference>
<organism evidence="1 2">
    <name type="scientific">Trichogramma brassicae</name>
    <dbReference type="NCBI Taxonomy" id="86971"/>
    <lineage>
        <taxon>Eukaryota</taxon>
        <taxon>Metazoa</taxon>
        <taxon>Ecdysozoa</taxon>
        <taxon>Arthropoda</taxon>
        <taxon>Hexapoda</taxon>
        <taxon>Insecta</taxon>
        <taxon>Pterygota</taxon>
        <taxon>Neoptera</taxon>
        <taxon>Endopterygota</taxon>
        <taxon>Hymenoptera</taxon>
        <taxon>Apocrita</taxon>
        <taxon>Proctotrupomorpha</taxon>
        <taxon>Chalcidoidea</taxon>
        <taxon>Trichogrammatidae</taxon>
        <taxon>Trichogramma</taxon>
    </lineage>
</organism>
<dbReference type="Proteomes" id="UP000479190">
    <property type="component" value="Unassembled WGS sequence"/>
</dbReference>
<accession>A0A6H5I9P1</accession>
<proteinExistence type="predicted"/>
<sequence length="246" mass="28384">MLFFFPSCETKIFLDCIKRTCGLYRHKRMNEDSATAAPATAGHQAEKKCYSLNKIRVRITTYVSIDELQATRVTKAETKTQVSRKQSSHSFVAAETVANEKLHIEDLVTDSFYLKIFNQSRSRLRPVRVSFSVLCFCATASVSLSLCHDASSRPSSQQYRSDQICVYKSVKIHPRIKTRLLENRFEYPEKNSNTRKKREYPSENWSTQKIEYSTRTRGKKLEPTSRVFSSTRTAPNLPIWSMINSQ</sequence>
<protein>
    <submittedName>
        <fullName evidence="1">Uncharacterized protein</fullName>
    </submittedName>
</protein>
<evidence type="ECO:0000313" key="1">
    <source>
        <dbReference type="EMBL" id="CAB0033376.1"/>
    </source>
</evidence>
<gene>
    <name evidence="1" type="ORF">TBRA_LOCUS5290</name>
</gene>
<dbReference type="AlphaFoldDB" id="A0A6H5I9P1"/>
<feature type="non-terminal residue" evidence="1">
    <location>
        <position position="246"/>
    </location>
</feature>